<evidence type="ECO:0000313" key="5">
    <source>
        <dbReference type="Proteomes" id="UP000504882"/>
    </source>
</evidence>
<dbReference type="GO" id="GO:0004519">
    <property type="term" value="F:endonuclease activity"/>
    <property type="evidence" value="ECO:0007669"/>
    <property type="project" value="UniProtKB-KW"/>
</dbReference>
<sequence length="307" mass="31799">MPVPASPTDGAPPPPPPRLPVPRDATSADARRRSRGTRWTILGIAAALIVLLTVAVVALGRGGREATSTPTAPPPSSSSPSAPPQEVTAGPSPPGTAPSPEAPTADPPLPGTALAALERLAVTANETFEGYDRDLFGYRSVDLDRNGCDVRNDVLRRDLADVVVRPGTNGCVVETGILVDPYTGAVMAFQRGAETSGQVQIDHVVALANAWVTGAQSWDEATLERFGNDPLNLLAVDGPTNQGKGADDASEWLPANTGFRCEYVALQVAVKGAYALTVTAAERDAMVEVLETCPAQPLPTAADTATP</sequence>
<feature type="compositionally biased region" description="Pro residues" evidence="1">
    <location>
        <begin position="1"/>
        <end position="20"/>
    </location>
</feature>
<feature type="compositionally biased region" description="Pro residues" evidence="1">
    <location>
        <begin position="71"/>
        <end position="83"/>
    </location>
</feature>
<feature type="region of interest" description="Disordered" evidence="1">
    <location>
        <begin position="64"/>
        <end position="111"/>
    </location>
</feature>
<keyword evidence="4" id="KW-0540">Nuclease</keyword>
<keyword evidence="2" id="KW-0812">Transmembrane</keyword>
<dbReference type="EMBL" id="SMNA01000006">
    <property type="protein sequence ID" value="TDE92636.1"/>
    <property type="molecule type" value="Genomic_DNA"/>
</dbReference>
<protein>
    <submittedName>
        <fullName evidence="4">HNH endonuclease</fullName>
    </submittedName>
</protein>
<dbReference type="RefSeq" id="WP_133108266.1">
    <property type="nucleotide sequence ID" value="NZ_SMNA01000006.1"/>
</dbReference>
<keyword evidence="2" id="KW-0472">Membrane</keyword>
<feature type="domain" description="GmrSD restriction endonucleases C-terminal" evidence="3">
    <location>
        <begin position="150"/>
        <end position="289"/>
    </location>
</feature>
<gene>
    <name evidence="4" type="ORF">EXU48_13950</name>
</gene>
<reference evidence="4 5" key="1">
    <citation type="submission" date="2019-03" db="EMBL/GenBank/DDBJ databases">
        <title>Genomic features of bacteria from cold environments.</title>
        <authorList>
            <person name="Shen L."/>
        </authorList>
    </citation>
    <scope>NUCLEOTIDE SEQUENCE [LARGE SCALE GENOMIC DNA]</scope>
    <source>
        <strain evidence="5">T3246-1</strain>
    </source>
</reference>
<feature type="transmembrane region" description="Helical" evidence="2">
    <location>
        <begin position="39"/>
        <end position="60"/>
    </location>
</feature>
<dbReference type="PANTHER" id="PTHR24094:SF15">
    <property type="entry name" value="AMP-DEPENDENT SYNTHETASE_LIGASE DOMAIN-CONTAINING PROTEIN-RELATED"/>
    <property type="match status" value="1"/>
</dbReference>
<organism evidence="4 5">
    <name type="scientific">Occultella glacieicola</name>
    <dbReference type="NCBI Taxonomy" id="2518684"/>
    <lineage>
        <taxon>Bacteria</taxon>
        <taxon>Bacillati</taxon>
        <taxon>Actinomycetota</taxon>
        <taxon>Actinomycetes</taxon>
        <taxon>Micrococcales</taxon>
        <taxon>Ruaniaceae</taxon>
        <taxon>Occultella</taxon>
    </lineage>
</organism>
<evidence type="ECO:0000259" key="3">
    <source>
        <dbReference type="Pfam" id="PF07510"/>
    </source>
</evidence>
<name>A0ABY2E2E3_9MICO</name>
<dbReference type="Pfam" id="PF07510">
    <property type="entry name" value="GmrSD_C"/>
    <property type="match status" value="1"/>
</dbReference>
<dbReference type="PANTHER" id="PTHR24094">
    <property type="entry name" value="SECRETED PROTEIN"/>
    <property type="match status" value="1"/>
</dbReference>
<evidence type="ECO:0000256" key="1">
    <source>
        <dbReference type="SAM" id="MobiDB-lite"/>
    </source>
</evidence>
<evidence type="ECO:0000313" key="4">
    <source>
        <dbReference type="EMBL" id="TDE92636.1"/>
    </source>
</evidence>
<feature type="region of interest" description="Disordered" evidence="1">
    <location>
        <begin position="1"/>
        <end position="33"/>
    </location>
</feature>
<proteinExistence type="predicted"/>
<keyword evidence="5" id="KW-1185">Reference proteome</keyword>
<accession>A0ABY2E2E3</accession>
<evidence type="ECO:0000256" key="2">
    <source>
        <dbReference type="SAM" id="Phobius"/>
    </source>
</evidence>
<keyword evidence="4" id="KW-0378">Hydrolase</keyword>
<dbReference type="Proteomes" id="UP000504882">
    <property type="component" value="Unassembled WGS sequence"/>
</dbReference>
<keyword evidence="2" id="KW-1133">Transmembrane helix</keyword>
<keyword evidence="4" id="KW-0255">Endonuclease</keyword>
<feature type="compositionally biased region" description="Pro residues" evidence="1">
    <location>
        <begin position="91"/>
        <end position="110"/>
    </location>
</feature>
<dbReference type="InterPro" id="IPR011089">
    <property type="entry name" value="GmrSD_C"/>
</dbReference>
<comment type="caution">
    <text evidence="4">The sequence shown here is derived from an EMBL/GenBank/DDBJ whole genome shotgun (WGS) entry which is preliminary data.</text>
</comment>